<keyword evidence="2" id="KW-1185">Reference proteome</keyword>
<organism evidence="1 2">
    <name type="scientific">Tolypocladium paradoxum</name>
    <dbReference type="NCBI Taxonomy" id="94208"/>
    <lineage>
        <taxon>Eukaryota</taxon>
        <taxon>Fungi</taxon>
        <taxon>Dikarya</taxon>
        <taxon>Ascomycota</taxon>
        <taxon>Pezizomycotina</taxon>
        <taxon>Sordariomycetes</taxon>
        <taxon>Hypocreomycetidae</taxon>
        <taxon>Hypocreales</taxon>
        <taxon>Ophiocordycipitaceae</taxon>
        <taxon>Tolypocladium</taxon>
    </lineage>
</organism>
<dbReference type="InterPro" id="IPR042099">
    <property type="entry name" value="ANL_N_sf"/>
</dbReference>
<dbReference type="PANTHER" id="PTHR43845:SF1">
    <property type="entry name" value="BLR5969 PROTEIN"/>
    <property type="match status" value="1"/>
</dbReference>
<sequence>MTPELYSFVDVLAVAKIHPFYVPDIQYPPDAETIRVVRERAAKEPTKVDLRSQPLRRKKDLYTTIERLVNDPSPRNTYRHSVYASITGGGVGSTPLFFATDVYENRRHRARFGQFVRATGLVEHGDWVLTTHNAGGLYRSLDLTLEILENAGASVLGAGNLMPPAEVTWLLTTYHINVLTGDSSSVVQIVHYLSTLSGEERDKIKLDKIIYTSEVLTAAQRALIKSVLGPVKICSILASAEAGPWAVSSPDLTGMETVTSHADFVFDTRTMLVEILPLSSSEDGCVPDPLPQGEQGIIVQTSLSRLRNPLVRYDTGDIGSLHPLPEHARAIVPDADWQYLQVLRLHGRDHRFSFDWDGEYLEFDGLTSLMNNEECGILQWQIILDKMEPSLESSLEVRLLCSPRSELLLSEEAVVKRIRTFVHAYSANEHRFRINFVQGLNGFERSSTGRKVIKFVDRYN</sequence>
<dbReference type="EMBL" id="PKSG01000150">
    <property type="protein sequence ID" value="POR38335.1"/>
    <property type="molecule type" value="Genomic_DNA"/>
</dbReference>
<accession>A0A2S4L7C1</accession>
<evidence type="ECO:0008006" key="3">
    <source>
        <dbReference type="Google" id="ProtNLM"/>
    </source>
</evidence>
<dbReference type="Gene3D" id="3.40.50.12780">
    <property type="entry name" value="N-terminal domain of ligase-like"/>
    <property type="match status" value="1"/>
</dbReference>
<dbReference type="Proteomes" id="UP000237481">
    <property type="component" value="Unassembled WGS sequence"/>
</dbReference>
<evidence type="ECO:0000313" key="2">
    <source>
        <dbReference type="Proteomes" id="UP000237481"/>
    </source>
</evidence>
<gene>
    <name evidence="1" type="ORF">TPAR_01456</name>
</gene>
<evidence type="ECO:0000313" key="1">
    <source>
        <dbReference type="EMBL" id="POR38335.1"/>
    </source>
</evidence>
<dbReference type="AlphaFoldDB" id="A0A2S4L7C1"/>
<dbReference type="OrthoDB" id="10047078at2759"/>
<protein>
    <recommendedName>
        <fullName evidence="3">AMP-dependent synthetase/ligase domain-containing protein</fullName>
    </recommendedName>
</protein>
<name>A0A2S4L7C1_9HYPO</name>
<reference evidence="1 2" key="1">
    <citation type="submission" date="2018-01" db="EMBL/GenBank/DDBJ databases">
        <title>Harnessing the power of phylogenomics to disentangle the directionality and signatures of interkingdom host jumping in the parasitic fungal genus Tolypocladium.</title>
        <authorList>
            <person name="Quandt C.A."/>
            <person name="Patterson W."/>
            <person name="Spatafora J.W."/>
        </authorList>
    </citation>
    <scope>NUCLEOTIDE SEQUENCE [LARGE SCALE GENOMIC DNA]</scope>
    <source>
        <strain evidence="1 2">NRBC 100945</strain>
    </source>
</reference>
<dbReference type="PANTHER" id="PTHR43845">
    <property type="entry name" value="BLR5969 PROTEIN"/>
    <property type="match status" value="1"/>
</dbReference>
<proteinExistence type="predicted"/>
<comment type="caution">
    <text evidence="1">The sequence shown here is derived from an EMBL/GenBank/DDBJ whole genome shotgun (WGS) entry which is preliminary data.</text>
</comment>